<comment type="subcellular location">
    <subcellularLocation>
        <location evidence="1">Cell membrane</location>
        <topology evidence="1">Multi-pass membrane protein</topology>
    </subcellularLocation>
</comment>
<dbReference type="InterPro" id="IPR018113">
    <property type="entry name" value="PTrfase_EIIB_Cys"/>
</dbReference>
<dbReference type="Pfam" id="PF02378">
    <property type="entry name" value="PTS_EIIC"/>
    <property type="match status" value="1"/>
</dbReference>
<keyword evidence="3" id="KW-1003">Cell membrane</keyword>
<keyword evidence="17" id="KW-1185">Reference proteome</keyword>
<dbReference type="InterPro" id="IPR003352">
    <property type="entry name" value="PTS_EIIC"/>
</dbReference>
<evidence type="ECO:0000256" key="2">
    <source>
        <dbReference type="ARBA" id="ARBA00022448"/>
    </source>
</evidence>
<dbReference type="RefSeq" id="WP_111714164.1">
    <property type="nucleotide sequence ID" value="NZ_JBHSSR010000001.1"/>
</dbReference>
<keyword evidence="9 12" id="KW-1133">Transmembrane helix</keyword>
<evidence type="ECO:0000256" key="4">
    <source>
        <dbReference type="ARBA" id="ARBA00022597"/>
    </source>
</evidence>
<keyword evidence="8" id="KW-0418">Kinase</keyword>
<dbReference type="InterPro" id="IPR001127">
    <property type="entry name" value="PTS_EIIA_1_perm"/>
</dbReference>
<dbReference type="PANTHER" id="PTHR30175">
    <property type="entry name" value="PHOSPHOTRANSFERASE SYSTEM TRANSPORT PROTEIN"/>
    <property type="match status" value="1"/>
</dbReference>
<evidence type="ECO:0000256" key="9">
    <source>
        <dbReference type="ARBA" id="ARBA00022989"/>
    </source>
</evidence>
<feature type="transmembrane region" description="Helical" evidence="12">
    <location>
        <begin position="203"/>
        <end position="228"/>
    </location>
</feature>
<evidence type="ECO:0000256" key="8">
    <source>
        <dbReference type="ARBA" id="ARBA00022777"/>
    </source>
</evidence>
<feature type="transmembrane region" description="Helical" evidence="12">
    <location>
        <begin position="385"/>
        <end position="409"/>
    </location>
</feature>
<evidence type="ECO:0000256" key="12">
    <source>
        <dbReference type="SAM" id="Phobius"/>
    </source>
</evidence>
<dbReference type="NCBIfam" id="TIGR01995">
    <property type="entry name" value="PTS-II-ABC-beta"/>
    <property type="match status" value="1"/>
</dbReference>
<dbReference type="InterPro" id="IPR001996">
    <property type="entry name" value="PTS_IIB_1"/>
</dbReference>
<dbReference type="GO" id="GO:0008982">
    <property type="term" value="F:protein-N(PI)-phosphohistidine-sugar phosphotransferase activity"/>
    <property type="evidence" value="ECO:0007669"/>
    <property type="project" value="InterPro"/>
</dbReference>
<feature type="transmembrane region" description="Helical" evidence="12">
    <location>
        <begin position="248"/>
        <end position="277"/>
    </location>
</feature>
<reference evidence="16 17" key="1">
    <citation type="journal article" date="2018" name="Front. Microbiol.">
        <title>Description and Comparative Genomics of Macrococcus caseolyticus subsp. hominis subsp. nov., Macrococcus goetzii sp. nov., Macrococcus epidermidis sp. nov., and Macrococcus bohemicus sp. nov., Novel Macrococci From Human Clinical Material With Virulence Potential and Suspected Uptake of Foreign DNA by Natural Transformation.</title>
        <authorList>
            <person name="Maslanova I."/>
            <person name="Wertheimer Z."/>
            <person name="Sedlacek I."/>
            <person name="Svec P."/>
            <person name="Indrakova A."/>
            <person name="Kovarovic V."/>
            <person name="Schumann P."/>
            <person name="Sproer C."/>
            <person name="Kralova S."/>
            <person name="Sedo O."/>
            <person name="Kristofova L."/>
            <person name="Vrbovska V."/>
            <person name="Fuzik T."/>
            <person name="Petras P."/>
            <person name="Zdrahal Z."/>
            <person name="Ruzickova V."/>
            <person name="Doskar J."/>
            <person name="Pantucek R."/>
        </authorList>
    </citation>
    <scope>NUCLEOTIDE SEQUENCE [LARGE SCALE GENOMIC DNA]</scope>
    <source>
        <strain evidence="16 17">01/688</strain>
    </source>
</reference>
<dbReference type="GO" id="GO:0090589">
    <property type="term" value="F:protein-phosphocysteine-trehalose phosphotransferase system transporter activity"/>
    <property type="evidence" value="ECO:0007669"/>
    <property type="project" value="TreeGrafter"/>
</dbReference>
<dbReference type="InterPro" id="IPR013013">
    <property type="entry name" value="PTS_EIIC_1"/>
</dbReference>
<dbReference type="SUPFAM" id="SSF55604">
    <property type="entry name" value="Glucose permease domain IIB"/>
    <property type="match status" value="1"/>
</dbReference>
<name>A0A327ZV93_9STAP</name>
<evidence type="ECO:0000256" key="11">
    <source>
        <dbReference type="PROSITE-ProRule" id="PRU00421"/>
    </source>
</evidence>
<evidence type="ECO:0000256" key="6">
    <source>
        <dbReference type="ARBA" id="ARBA00022683"/>
    </source>
</evidence>
<proteinExistence type="predicted"/>
<feature type="transmembrane region" description="Helical" evidence="12">
    <location>
        <begin position="329"/>
        <end position="347"/>
    </location>
</feature>
<dbReference type="PROSITE" id="PS00371">
    <property type="entry name" value="PTS_EIIA_TYPE_1_HIS"/>
    <property type="match status" value="1"/>
</dbReference>
<evidence type="ECO:0000313" key="16">
    <source>
        <dbReference type="EMBL" id="RAK45986.1"/>
    </source>
</evidence>
<evidence type="ECO:0000259" key="15">
    <source>
        <dbReference type="PROSITE" id="PS51103"/>
    </source>
</evidence>
<keyword evidence="4" id="KW-0762">Sugar transport</keyword>
<organism evidence="16 17">
    <name type="scientific">Macrococcus epidermidis</name>
    <dbReference type="NCBI Taxonomy" id="1902580"/>
    <lineage>
        <taxon>Bacteria</taxon>
        <taxon>Bacillati</taxon>
        <taxon>Bacillota</taxon>
        <taxon>Bacilli</taxon>
        <taxon>Bacillales</taxon>
        <taxon>Staphylococcaceae</taxon>
        <taxon>Macrococcus</taxon>
    </lineage>
</organism>
<feature type="domain" description="PTS EIIA type-1" evidence="13">
    <location>
        <begin position="503"/>
        <end position="607"/>
    </location>
</feature>
<dbReference type="Proteomes" id="UP000249808">
    <property type="component" value="Unassembled WGS sequence"/>
</dbReference>
<keyword evidence="7 12" id="KW-0812">Transmembrane</keyword>
<keyword evidence="6" id="KW-0598">Phosphotransferase system</keyword>
<dbReference type="Gene3D" id="2.70.70.10">
    <property type="entry name" value="Glucose Permease (Domain IIA)"/>
    <property type="match status" value="1"/>
</dbReference>
<dbReference type="InterPro" id="IPR050558">
    <property type="entry name" value="PTS_Sugar-Specific_Components"/>
</dbReference>
<dbReference type="GO" id="GO:0005886">
    <property type="term" value="C:plasma membrane"/>
    <property type="evidence" value="ECO:0007669"/>
    <property type="project" value="UniProtKB-SubCell"/>
</dbReference>
<dbReference type="Pfam" id="PF00358">
    <property type="entry name" value="PTS_EIIA_1"/>
    <property type="match status" value="1"/>
</dbReference>
<evidence type="ECO:0000256" key="5">
    <source>
        <dbReference type="ARBA" id="ARBA00022679"/>
    </source>
</evidence>
<evidence type="ECO:0000259" key="13">
    <source>
        <dbReference type="PROSITE" id="PS51093"/>
    </source>
</evidence>
<dbReference type="NCBIfam" id="TIGR00830">
    <property type="entry name" value="PTBA"/>
    <property type="match status" value="1"/>
</dbReference>
<protein>
    <submittedName>
        <fullName evidence="16">PTS beta-glucoside transporter subunit EIIBCA</fullName>
    </submittedName>
</protein>
<feature type="transmembrane region" description="Helical" evidence="12">
    <location>
        <begin position="429"/>
        <end position="454"/>
    </location>
</feature>
<dbReference type="FunFam" id="2.70.70.10:FF:000001">
    <property type="entry name" value="PTS system glucose-specific IIA component"/>
    <property type="match status" value="1"/>
</dbReference>
<comment type="caution">
    <text evidence="16">The sequence shown here is derived from an EMBL/GenBank/DDBJ whole genome shotgun (WGS) entry which is preliminary data.</text>
</comment>
<keyword evidence="2" id="KW-0813">Transport</keyword>
<feature type="transmembrane region" description="Helical" evidence="12">
    <location>
        <begin position="173"/>
        <end position="191"/>
    </location>
</feature>
<evidence type="ECO:0000256" key="3">
    <source>
        <dbReference type="ARBA" id="ARBA00022475"/>
    </source>
</evidence>
<evidence type="ECO:0000259" key="14">
    <source>
        <dbReference type="PROSITE" id="PS51098"/>
    </source>
</evidence>
<dbReference type="CDD" id="cd00212">
    <property type="entry name" value="PTS_IIB_glc"/>
    <property type="match status" value="1"/>
</dbReference>
<evidence type="ECO:0000256" key="10">
    <source>
        <dbReference type="ARBA" id="ARBA00023136"/>
    </source>
</evidence>
<feature type="transmembrane region" description="Helical" evidence="12">
    <location>
        <begin position="289"/>
        <end position="309"/>
    </location>
</feature>
<keyword evidence="5" id="KW-0808">Transferase</keyword>
<dbReference type="InterPro" id="IPR036878">
    <property type="entry name" value="Glu_permease_IIB"/>
</dbReference>
<evidence type="ECO:0000313" key="17">
    <source>
        <dbReference type="Proteomes" id="UP000249808"/>
    </source>
</evidence>
<dbReference type="Gene3D" id="3.30.1360.60">
    <property type="entry name" value="Glucose permease domain IIB"/>
    <property type="match status" value="1"/>
</dbReference>
<dbReference type="PROSITE" id="PS51093">
    <property type="entry name" value="PTS_EIIA_TYPE_1"/>
    <property type="match status" value="1"/>
</dbReference>
<feature type="domain" description="PTS EIIC type-1" evidence="15">
    <location>
        <begin position="106"/>
        <end position="463"/>
    </location>
</feature>
<sequence length="634" mass="68655">MAKQVRNYEQLAHDILGAVGGEENIVNVARCATRLRLVLKRSNPEFKKKVSEMPGVITVVENGGQFQIVIGQHVGEVYDAFTNITNVEDNTEENMQKGSILNRVIATMSAVFAPFIYILAAAGILQGILILINLAWPAFAKTGTYEVFSFISWSPFTFLPIFIALTASKHFKVNTYIAVVCAMALVSPTWAEIAGRIAEGEKITFMGIALSQTVYTSSVLPPLFLVWILSYVERFFNKVFPEVVRSLFVPLMCMVIMVPLTILLIGPLSTLFANGVADGYNYLAENLPIVAAIIIGAFWQVFVIFGVHWGITPVVLANFDNYGRDSFQAYQTIAVIAQVGAVLGVFLKSKVQETKSVALSAGITGIFGITEPSIYGINLRFKKPFIIGCISGAVGAVVASFFNPYYYVYAGLPGPLTIVNGISKDNPSSFIGICIGVAIAIILPIVLIMMFGYGEDTAKAVDTKLDTPEDIDDEDNIITTESLEQVVVSPLSGKFIPLNEVKDPVFNSGAMGKGFAIDPSEGIVSSPVEGSIVMTTPSKHAIGIKSNDGVEVLIHVGLDTVELKGEHFDLLVNEGDKVSIGQPLIHFDKKAIESKGYSTVTPVVVTNTMNYNDVIIDNTNTSVSNSNRMITIIK</sequence>
<dbReference type="PROSITE" id="PS51103">
    <property type="entry name" value="PTS_EIIC_TYPE_1"/>
    <property type="match status" value="1"/>
</dbReference>
<dbReference type="SUPFAM" id="SSF51261">
    <property type="entry name" value="Duplicated hybrid motif"/>
    <property type="match status" value="1"/>
</dbReference>
<dbReference type="InterPro" id="IPR011055">
    <property type="entry name" value="Dup_hybrid_motif"/>
</dbReference>
<dbReference type="PROSITE" id="PS51098">
    <property type="entry name" value="PTS_EIIB_TYPE_1"/>
    <property type="match status" value="1"/>
</dbReference>
<dbReference type="GO" id="GO:0009401">
    <property type="term" value="P:phosphoenolpyruvate-dependent sugar phosphotransferase system"/>
    <property type="evidence" value="ECO:0007669"/>
    <property type="project" value="UniProtKB-KW"/>
</dbReference>
<keyword evidence="10 12" id="KW-0472">Membrane</keyword>
<gene>
    <name evidence="16" type="ORF">BHU61_00640</name>
</gene>
<dbReference type="GO" id="GO:0016301">
    <property type="term" value="F:kinase activity"/>
    <property type="evidence" value="ECO:0007669"/>
    <property type="project" value="UniProtKB-KW"/>
</dbReference>
<dbReference type="InterPro" id="IPR011297">
    <property type="entry name" value="PTS_IIABC_b_glu"/>
</dbReference>
<feature type="domain" description="PTS EIIB type-1" evidence="14">
    <location>
        <begin position="9"/>
        <end position="91"/>
    </location>
</feature>
<feature type="transmembrane region" description="Helical" evidence="12">
    <location>
        <begin position="147"/>
        <end position="167"/>
    </location>
</feature>
<dbReference type="AlphaFoldDB" id="A0A327ZV93"/>
<evidence type="ECO:0000256" key="7">
    <source>
        <dbReference type="ARBA" id="ARBA00022692"/>
    </source>
</evidence>
<dbReference type="EMBL" id="PZJH01000001">
    <property type="protein sequence ID" value="RAK45986.1"/>
    <property type="molecule type" value="Genomic_DNA"/>
</dbReference>
<dbReference type="GO" id="GO:0015771">
    <property type="term" value="P:trehalose transport"/>
    <property type="evidence" value="ECO:0007669"/>
    <property type="project" value="TreeGrafter"/>
</dbReference>
<dbReference type="Pfam" id="PF00367">
    <property type="entry name" value="PTS_EIIB"/>
    <property type="match status" value="1"/>
</dbReference>
<evidence type="ECO:0000256" key="1">
    <source>
        <dbReference type="ARBA" id="ARBA00004651"/>
    </source>
</evidence>
<accession>A0A327ZV93</accession>
<dbReference type="PANTHER" id="PTHR30175:SF1">
    <property type="entry name" value="PTS SYSTEM ARBUTIN-, CELLOBIOSE-, AND SALICIN-SPECIFIC EIIBC COMPONENT-RELATED"/>
    <property type="match status" value="1"/>
</dbReference>
<feature type="transmembrane region" description="Helical" evidence="12">
    <location>
        <begin position="111"/>
        <end position="135"/>
    </location>
</feature>
<feature type="active site" description="Phosphocysteine intermediate; for EIIB activity" evidence="11">
    <location>
        <position position="31"/>
    </location>
</feature>